<reference evidence="3" key="1">
    <citation type="submission" date="2017-10" db="EMBL/GenBank/DDBJ databases">
        <title>Rapid genome shrinkage in a self-fertile nematode reveals novel sperm competition proteins.</title>
        <authorList>
            <person name="Yin D."/>
            <person name="Schwarz E.M."/>
            <person name="Thomas C.G."/>
            <person name="Felde R.L."/>
            <person name="Korf I.F."/>
            <person name="Cutter A.D."/>
            <person name="Schartner C.M."/>
            <person name="Ralston E.J."/>
            <person name="Meyer B.J."/>
            <person name="Haag E.S."/>
        </authorList>
    </citation>
    <scope>NUCLEOTIDE SEQUENCE [LARGE SCALE GENOMIC DNA]</scope>
    <source>
        <strain evidence="3">JU1422</strain>
    </source>
</reference>
<feature type="chain" id="PRO_5013566242" evidence="1">
    <location>
        <begin position="25"/>
        <end position="193"/>
    </location>
</feature>
<keyword evidence="3" id="KW-1185">Reference proteome</keyword>
<keyword evidence="1" id="KW-0732">Signal</keyword>
<dbReference type="EMBL" id="PDUG01000005">
    <property type="protein sequence ID" value="PIC26223.1"/>
    <property type="molecule type" value="Genomic_DNA"/>
</dbReference>
<evidence type="ECO:0000313" key="3">
    <source>
        <dbReference type="Proteomes" id="UP000230233"/>
    </source>
</evidence>
<name>A0A2G5TG88_9PELO</name>
<accession>A0A2G5TG88</accession>
<evidence type="ECO:0000256" key="1">
    <source>
        <dbReference type="SAM" id="SignalP"/>
    </source>
</evidence>
<evidence type="ECO:0000313" key="2">
    <source>
        <dbReference type="EMBL" id="PIC26223.1"/>
    </source>
</evidence>
<gene>
    <name evidence="2" type="primary">Cnig_chr_V.g18859</name>
    <name evidence="2" type="ORF">B9Z55_018859</name>
</gene>
<sequence>MLDTYTFTSNLFLCWHFMLINCYSDQVTLNMSGNNRNWNSRQKLEENHTIYEKLIIILTIENSRNVIKEFGMITNHCLPQQDEELTIIPGYLDEDFRRISIRVGDCSGSMKFSKLISNISNLMDADELSSICNNLPEDIDNDKLDIVKKYGKTAGSLYDKFSTLQKSLENGFKQLQISYLPSAPSSQNRAIEQ</sequence>
<dbReference type="AlphaFoldDB" id="A0A2G5TG88"/>
<feature type="signal peptide" evidence="1">
    <location>
        <begin position="1"/>
        <end position="24"/>
    </location>
</feature>
<organism evidence="2 3">
    <name type="scientific">Caenorhabditis nigoni</name>
    <dbReference type="NCBI Taxonomy" id="1611254"/>
    <lineage>
        <taxon>Eukaryota</taxon>
        <taxon>Metazoa</taxon>
        <taxon>Ecdysozoa</taxon>
        <taxon>Nematoda</taxon>
        <taxon>Chromadorea</taxon>
        <taxon>Rhabditida</taxon>
        <taxon>Rhabditina</taxon>
        <taxon>Rhabditomorpha</taxon>
        <taxon>Rhabditoidea</taxon>
        <taxon>Rhabditidae</taxon>
        <taxon>Peloderinae</taxon>
        <taxon>Caenorhabditis</taxon>
    </lineage>
</organism>
<comment type="caution">
    <text evidence="2">The sequence shown here is derived from an EMBL/GenBank/DDBJ whole genome shotgun (WGS) entry which is preliminary data.</text>
</comment>
<dbReference type="Proteomes" id="UP000230233">
    <property type="component" value="Chromosome V"/>
</dbReference>
<protein>
    <submittedName>
        <fullName evidence="2">Uncharacterized protein</fullName>
    </submittedName>
</protein>
<proteinExistence type="predicted"/>